<keyword evidence="2" id="KW-1185">Reference proteome</keyword>
<comment type="caution">
    <text evidence="1">The sequence shown here is derived from an EMBL/GenBank/DDBJ whole genome shotgun (WGS) entry which is preliminary data.</text>
</comment>
<name>A0A5C8K6C4_9BACT</name>
<sequence>MDTKHYPLGSPESYIRVQTSYYKRCRQPTLLGDFTELWVPWSAETLRQDLSRQQV</sequence>
<organism evidence="1 2">
    <name type="scientific">Pontibacter qinzhouensis</name>
    <dbReference type="NCBI Taxonomy" id="2603253"/>
    <lineage>
        <taxon>Bacteria</taxon>
        <taxon>Pseudomonadati</taxon>
        <taxon>Bacteroidota</taxon>
        <taxon>Cytophagia</taxon>
        <taxon>Cytophagales</taxon>
        <taxon>Hymenobacteraceae</taxon>
        <taxon>Pontibacter</taxon>
    </lineage>
</organism>
<gene>
    <name evidence="1" type="ORF">FVR03_11570</name>
</gene>
<evidence type="ECO:0000313" key="1">
    <source>
        <dbReference type="EMBL" id="TXK45825.1"/>
    </source>
</evidence>
<feature type="non-terminal residue" evidence="1">
    <location>
        <position position="55"/>
    </location>
</feature>
<accession>A0A5C8K6C4</accession>
<keyword evidence="1" id="KW-0378">Hydrolase</keyword>
<keyword evidence="1" id="KW-0347">Helicase</keyword>
<evidence type="ECO:0000313" key="2">
    <source>
        <dbReference type="Proteomes" id="UP000321926"/>
    </source>
</evidence>
<keyword evidence="1" id="KW-0067">ATP-binding</keyword>
<dbReference type="GO" id="GO:0004386">
    <property type="term" value="F:helicase activity"/>
    <property type="evidence" value="ECO:0007669"/>
    <property type="project" value="UniProtKB-KW"/>
</dbReference>
<proteinExistence type="predicted"/>
<dbReference type="AlphaFoldDB" id="A0A5C8K6C4"/>
<keyword evidence="1" id="KW-0547">Nucleotide-binding</keyword>
<protein>
    <submittedName>
        <fullName evidence="1">Helicase</fullName>
    </submittedName>
</protein>
<reference evidence="1 2" key="1">
    <citation type="submission" date="2019-08" db="EMBL/GenBank/DDBJ databases">
        <authorList>
            <person name="Shi S."/>
        </authorList>
    </citation>
    <scope>NUCLEOTIDE SEQUENCE [LARGE SCALE GENOMIC DNA]</scope>
    <source>
        <strain evidence="1 2">GY10130</strain>
    </source>
</reference>
<dbReference type="EMBL" id="VRTY01000039">
    <property type="protein sequence ID" value="TXK45825.1"/>
    <property type="molecule type" value="Genomic_DNA"/>
</dbReference>
<dbReference type="Proteomes" id="UP000321926">
    <property type="component" value="Unassembled WGS sequence"/>
</dbReference>